<evidence type="ECO:0000313" key="2">
    <source>
        <dbReference type="Proteomes" id="UP000013525"/>
    </source>
</evidence>
<evidence type="ECO:0000313" key="1">
    <source>
        <dbReference type="EMBL" id="EOM77801.1"/>
    </source>
</evidence>
<dbReference type="PATRIC" id="fig|1273125.3.peg.841"/>
<sequence length="44" mass="5164">MFSEHTGWVFVRISALERLQSTNLRHEFRFTPEGLQLTPATVPY</sequence>
<protein>
    <submittedName>
        <fullName evidence="1">Uncharacterized protein</fullName>
    </submittedName>
</protein>
<dbReference type="AlphaFoldDB" id="R7WR81"/>
<dbReference type="Proteomes" id="UP000013525">
    <property type="component" value="Unassembled WGS sequence"/>
</dbReference>
<name>R7WR81_9NOCA</name>
<dbReference type="EMBL" id="APMY01000026">
    <property type="protein sequence ID" value="EOM77801.1"/>
    <property type="molecule type" value="Genomic_DNA"/>
</dbReference>
<reference evidence="1 2" key="1">
    <citation type="journal article" date="2013" name="Genome Announc.">
        <title>Draft Genome Sequence of Rhodococcus rhodnii Strain LMG5362, a Symbiont of Rhodnius prolixus (Hemiptera, Reduviidae, Triatominae), the Principle Vector of Trypanosoma cruzi.</title>
        <authorList>
            <person name="Pachebat J.A."/>
            <person name="van Keulen G."/>
            <person name="Whitten M.M."/>
            <person name="Girdwood S."/>
            <person name="Del Sol R."/>
            <person name="Dyson P.J."/>
            <person name="Facey P.D."/>
        </authorList>
    </citation>
    <scope>NUCLEOTIDE SEQUENCE [LARGE SCALE GENOMIC DNA]</scope>
    <source>
        <strain evidence="1 2">LMG 5362</strain>
    </source>
</reference>
<keyword evidence="2" id="KW-1185">Reference proteome</keyword>
<accession>R7WR81</accession>
<comment type="caution">
    <text evidence="1">The sequence shown here is derived from an EMBL/GenBank/DDBJ whole genome shotgun (WGS) entry which is preliminary data.</text>
</comment>
<organism evidence="1 2">
    <name type="scientific">Rhodococcus rhodnii LMG 5362</name>
    <dbReference type="NCBI Taxonomy" id="1273125"/>
    <lineage>
        <taxon>Bacteria</taxon>
        <taxon>Bacillati</taxon>
        <taxon>Actinomycetota</taxon>
        <taxon>Actinomycetes</taxon>
        <taxon>Mycobacteriales</taxon>
        <taxon>Nocardiaceae</taxon>
        <taxon>Rhodococcus</taxon>
    </lineage>
</organism>
<gene>
    <name evidence="1" type="ORF">Rrhod_0869</name>
</gene>
<proteinExistence type="predicted"/>